<evidence type="ECO:0000313" key="2">
    <source>
        <dbReference type="EMBL" id="MEE6311645.1"/>
    </source>
</evidence>
<feature type="region of interest" description="Disordered" evidence="1">
    <location>
        <begin position="132"/>
        <end position="159"/>
    </location>
</feature>
<protein>
    <recommendedName>
        <fullName evidence="4">WXG100 family type VII secretion target</fullName>
    </recommendedName>
</protein>
<sequence length="159" mass="16110">MSPVGPSVGGAAGAAIGAAAAAVIGQINVEIDGLASVAAAMREELKEGYRTQVPPVHDAMQHGATIGDQLEGDDWLRLQDRYDECIQKSLEALVNLDKGTQAVAQAAERIAANYRGSDAFAHATVSDVHEVLPPTAQTGPGSRANPAAPVTGTGGDGNG</sequence>
<dbReference type="RefSeq" id="WP_331211533.1">
    <property type="nucleotide sequence ID" value="NZ_JAZGQL010000036.1"/>
</dbReference>
<evidence type="ECO:0000256" key="1">
    <source>
        <dbReference type="SAM" id="MobiDB-lite"/>
    </source>
</evidence>
<comment type="caution">
    <text evidence="2">The sequence shown here is derived from an EMBL/GenBank/DDBJ whole genome shotgun (WGS) entry which is preliminary data.</text>
</comment>
<organism evidence="2 3">
    <name type="scientific">Plantactinospora veratri</name>
    <dbReference type="NCBI Taxonomy" id="1436122"/>
    <lineage>
        <taxon>Bacteria</taxon>
        <taxon>Bacillati</taxon>
        <taxon>Actinomycetota</taxon>
        <taxon>Actinomycetes</taxon>
        <taxon>Micromonosporales</taxon>
        <taxon>Micromonosporaceae</taxon>
        <taxon>Plantactinospora</taxon>
    </lineage>
</organism>
<dbReference type="Proteomes" id="UP001339911">
    <property type="component" value="Unassembled WGS sequence"/>
</dbReference>
<proteinExistence type="predicted"/>
<dbReference type="EMBL" id="JAZGQL010000036">
    <property type="protein sequence ID" value="MEE6311645.1"/>
    <property type="molecule type" value="Genomic_DNA"/>
</dbReference>
<evidence type="ECO:0008006" key="4">
    <source>
        <dbReference type="Google" id="ProtNLM"/>
    </source>
</evidence>
<accession>A0ABU7SNU9</accession>
<reference evidence="2 3" key="1">
    <citation type="submission" date="2024-01" db="EMBL/GenBank/DDBJ databases">
        <title>Genome insights into Plantactinospora veratri sp. nov.</title>
        <authorList>
            <person name="Wang L."/>
        </authorList>
    </citation>
    <scope>NUCLEOTIDE SEQUENCE [LARGE SCALE GENOMIC DNA]</scope>
    <source>
        <strain evidence="2 3">NEAU-FHS4</strain>
    </source>
</reference>
<evidence type="ECO:0000313" key="3">
    <source>
        <dbReference type="Proteomes" id="UP001339911"/>
    </source>
</evidence>
<name>A0ABU7SNU9_9ACTN</name>
<gene>
    <name evidence="2" type="ORF">V1634_32950</name>
</gene>
<keyword evidence="3" id="KW-1185">Reference proteome</keyword>